<gene>
    <name evidence="1" type="ORF">CYMTET_41712</name>
</gene>
<dbReference type="Proteomes" id="UP001190700">
    <property type="component" value="Unassembled WGS sequence"/>
</dbReference>
<dbReference type="Gene3D" id="2.30.30.140">
    <property type="match status" value="1"/>
</dbReference>
<evidence type="ECO:0000313" key="1">
    <source>
        <dbReference type="EMBL" id="KAK3248838.1"/>
    </source>
</evidence>
<dbReference type="AlphaFoldDB" id="A0AAE0C6W6"/>
<comment type="caution">
    <text evidence="1">The sequence shown here is derived from an EMBL/GenBank/DDBJ whole genome shotgun (WGS) entry which is preliminary data.</text>
</comment>
<sequence length="184" mass="19614">MRWAGRGLAVDGVGALPVGTLVEVFWPGNRDWFGGQVGEGGSEEGVTVVEYFDGDPEREGVIMEREGQVLLDAEEEVGHLLERGASIAGPLDALGTVHMCWDVVWVRQVRAGCHSLGVCLGATEGCRATEVQKTKGTDTALANEGLQLAPGSLECFPPEGGARFCAQHEEGCNNFCPRGQWVLC</sequence>
<name>A0AAE0C6W6_9CHLO</name>
<organism evidence="1 2">
    <name type="scientific">Cymbomonas tetramitiformis</name>
    <dbReference type="NCBI Taxonomy" id="36881"/>
    <lineage>
        <taxon>Eukaryota</taxon>
        <taxon>Viridiplantae</taxon>
        <taxon>Chlorophyta</taxon>
        <taxon>Pyramimonadophyceae</taxon>
        <taxon>Pyramimonadales</taxon>
        <taxon>Pyramimonadaceae</taxon>
        <taxon>Cymbomonas</taxon>
    </lineage>
</organism>
<protein>
    <submittedName>
        <fullName evidence="1">Uncharacterized protein</fullName>
    </submittedName>
</protein>
<reference evidence="1 2" key="1">
    <citation type="journal article" date="2015" name="Genome Biol. Evol.">
        <title>Comparative Genomics of a Bacterivorous Green Alga Reveals Evolutionary Causalities and Consequences of Phago-Mixotrophic Mode of Nutrition.</title>
        <authorList>
            <person name="Burns J.A."/>
            <person name="Paasch A."/>
            <person name="Narechania A."/>
            <person name="Kim E."/>
        </authorList>
    </citation>
    <scope>NUCLEOTIDE SEQUENCE [LARGE SCALE GENOMIC DNA]</scope>
    <source>
        <strain evidence="1 2">PLY_AMNH</strain>
    </source>
</reference>
<evidence type="ECO:0000313" key="2">
    <source>
        <dbReference type="Proteomes" id="UP001190700"/>
    </source>
</evidence>
<dbReference type="EMBL" id="LGRX02027772">
    <property type="protein sequence ID" value="KAK3248838.1"/>
    <property type="molecule type" value="Genomic_DNA"/>
</dbReference>
<proteinExistence type="predicted"/>
<keyword evidence="2" id="KW-1185">Reference proteome</keyword>
<accession>A0AAE0C6W6</accession>